<proteinExistence type="predicted"/>
<keyword evidence="2" id="KW-1185">Reference proteome</keyword>
<evidence type="ECO:0008006" key="3">
    <source>
        <dbReference type="Google" id="ProtNLM"/>
    </source>
</evidence>
<name>A0A8T0MVE9_PANVG</name>
<protein>
    <recommendedName>
        <fullName evidence="3">Reverse transcriptase zinc-binding domain-containing protein</fullName>
    </recommendedName>
</protein>
<accession>A0A8T0MVE9</accession>
<comment type="caution">
    <text evidence="1">The sequence shown here is derived from an EMBL/GenBank/DDBJ whole genome shotgun (WGS) entry which is preliminary data.</text>
</comment>
<evidence type="ECO:0000313" key="2">
    <source>
        <dbReference type="Proteomes" id="UP000823388"/>
    </source>
</evidence>
<gene>
    <name evidence="1" type="ORF">PVAP13_9NG482300</name>
</gene>
<dbReference type="Proteomes" id="UP000823388">
    <property type="component" value="Chromosome 9N"/>
</dbReference>
<evidence type="ECO:0000313" key="1">
    <source>
        <dbReference type="EMBL" id="KAG2539469.1"/>
    </source>
</evidence>
<dbReference type="AlphaFoldDB" id="A0A8T0MVE9"/>
<sequence length="126" mass="14480">ANNSGWCPACASPENIPHLFLLCHRAQEFWSTLGLSVSSITSIESLWNASLPGPSIPNQKLRSTILTVILWNIWKRRNALVFRNEHETCHVALRCCAADLYLWRHRMQNTQAKVCLEDWSTFLCNR</sequence>
<organism evidence="1 2">
    <name type="scientific">Panicum virgatum</name>
    <name type="common">Blackwell switchgrass</name>
    <dbReference type="NCBI Taxonomy" id="38727"/>
    <lineage>
        <taxon>Eukaryota</taxon>
        <taxon>Viridiplantae</taxon>
        <taxon>Streptophyta</taxon>
        <taxon>Embryophyta</taxon>
        <taxon>Tracheophyta</taxon>
        <taxon>Spermatophyta</taxon>
        <taxon>Magnoliopsida</taxon>
        <taxon>Liliopsida</taxon>
        <taxon>Poales</taxon>
        <taxon>Poaceae</taxon>
        <taxon>PACMAD clade</taxon>
        <taxon>Panicoideae</taxon>
        <taxon>Panicodae</taxon>
        <taxon>Paniceae</taxon>
        <taxon>Panicinae</taxon>
        <taxon>Panicum</taxon>
        <taxon>Panicum sect. Hiantes</taxon>
    </lineage>
</organism>
<dbReference type="EMBL" id="CM029054">
    <property type="protein sequence ID" value="KAG2539469.1"/>
    <property type="molecule type" value="Genomic_DNA"/>
</dbReference>
<reference evidence="1" key="1">
    <citation type="submission" date="2020-05" db="EMBL/GenBank/DDBJ databases">
        <title>WGS assembly of Panicum virgatum.</title>
        <authorList>
            <person name="Lovell J.T."/>
            <person name="Jenkins J."/>
            <person name="Shu S."/>
            <person name="Juenger T.E."/>
            <person name="Schmutz J."/>
        </authorList>
    </citation>
    <scope>NUCLEOTIDE SEQUENCE</scope>
    <source>
        <strain evidence="1">AP13</strain>
    </source>
</reference>
<feature type="non-terminal residue" evidence="1">
    <location>
        <position position="1"/>
    </location>
</feature>